<dbReference type="Proteomes" id="UP000314294">
    <property type="component" value="Unassembled WGS sequence"/>
</dbReference>
<reference evidence="1 2" key="1">
    <citation type="submission" date="2019-03" db="EMBL/GenBank/DDBJ databases">
        <title>First draft genome of Liparis tanakae, snailfish: a comprehensive survey of snailfish specific genes.</title>
        <authorList>
            <person name="Kim W."/>
            <person name="Song I."/>
            <person name="Jeong J.-H."/>
            <person name="Kim D."/>
            <person name="Kim S."/>
            <person name="Ryu S."/>
            <person name="Song J.Y."/>
            <person name="Lee S.K."/>
        </authorList>
    </citation>
    <scope>NUCLEOTIDE SEQUENCE [LARGE SCALE GENOMIC DNA]</scope>
    <source>
        <tissue evidence="1">Muscle</tissue>
    </source>
</reference>
<protein>
    <submittedName>
        <fullName evidence="1">Uncharacterized protein</fullName>
    </submittedName>
</protein>
<sequence length="63" mass="6624">MSSLTFFQVQGLKSGGCGLTTGYGGAACASFLGVTREVRGQEHRRRCGRPGHFLLPVGVGLQL</sequence>
<proteinExistence type="predicted"/>
<gene>
    <name evidence="1" type="ORF">EYF80_007240</name>
</gene>
<evidence type="ECO:0000313" key="2">
    <source>
        <dbReference type="Proteomes" id="UP000314294"/>
    </source>
</evidence>
<accession>A0A4Z2IWS0</accession>
<evidence type="ECO:0000313" key="1">
    <source>
        <dbReference type="EMBL" id="TNN82405.1"/>
    </source>
</evidence>
<comment type="caution">
    <text evidence="1">The sequence shown here is derived from an EMBL/GenBank/DDBJ whole genome shotgun (WGS) entry which is preliminary data.</text>
</comment>
<name>A0A4Z2IWS0_9TELE</name>
<dbReference type="EMBL" id="SRLO01000039">
    <property type="protein sequence ID" value="TNN82405.1"/>
    <property type="molecule type" value="Genomic_DNA"/>
</dbReference>
<keyword evidence="2" id="KW-1185">Reference proteome</keyword>
<dbReference type="AlphaFoldDB" id="A0A4Z2IWS0"/>
<organism evidence="1 2">
    <name type="scientific">Liparis tanakae</name>
    <name type="common">Tanaka's snailfish</name>
    <dbReference type="NCBI Taxonomy" id="230148"/>
    <lineage>
        <taxon>Eukaryota</taxon>
        <taxon>Metazoa</taxon>
        <taxon>Chordata</taxon>
        <taxon>Craniata</taxon>
        <taxon>Vertebrata</taxon>
        <taxon>Euteleostomi</taxon>
        <taxon>Actinopterygii</taxon>
        <taxon>Neopterygii</taxon>
        <taxon>Teleostei</taxon>
        <taxon>Neoteleostei</taxon>
        <taxon>Acanthomorphata</taxon>
        <taxon>Eupercaria</taxon>
        <taxon>Perciformes</taxon>
        <taxon>Cottioidei</taxon>
        <taxon>Cottales</taxon>
        <taxon>Liparidae</taxon>
        <taxon>Liparis</taxon>
    </lineage>
</organism>